<evidence type="ECO:0000313" key="6">
    <source>
        <dbReference type="Proteomes" id="UP000799640"/>
    </source>
</evidence>
<feature type="compositionally biased region" description="Low complexity" evidence="3">
    <location>
        <begin position="22"/>
        <end position="34"/>
    </location>
</feature>
<dbReference type="AlphaFoldDB" id="A0A6G1IB34"/>
<accession>A0A6G1IB34</accession>
<dbReference type="GO" id="GO:0000390">
    <property type="term" value="P:spliceosomal complex disassembly"/>
    <property type="evidence" value="ECO:0007669"/>
    <property type="project" value="InterPro"/>
</dbReference>
<reference evidence="5" key="1">
    <citation type="journal article" date="2020" name="Stud. Mycol.">
        <title>101 Dothideomycetes genomes: a test case for predicting lifestyles and emergence of pathogens.</title>
        <authorList>
            <person name="Haridas S."/>
            <person name="Albert R."/>
            <person name="Binder M."/>
            <person name="Bloem J."/>
            <person name="Labutti K."/>
            <person name="Salamov A."/>
            <person name="Andreopoulos B."/>
            <person name="Baker S."/>
            <person name="Barry K."/>
            <person name="Bills G."/>
            <person name="Bluhm B."/>
            <person name="Cannon C."/>
            <person name="Castanera R."/>
            <person name="Culley D."/>
            <person name="Daum C."/>
            <person name="Ezra D."/>
            <person name="Gonzalez J."/>
            <person name="Henrissat B."/>
            <person name="Kuo A."/>
            <person name="Liang C."/>
            <person name="Lipzen A."/>
            <person name="Lutzoni F."/>
            <person name="Magnuson J."/>
            <person name="Mondo S."/>
            <person name="Nolan M."/>
            <person name="Ohm R."/>
            <person name="Pangilinan J."/>
            <person name="Park H.-J."/>
            <person name="Ramirez L."/>
            <person name="Alfaro M."/>
            <person name="Sun H."/>
            <person name="Tritt A."/>
            <person name="Yoshinaga Y."/>
            <person name="Zwiers L.-H."/>
            <person name="Turgeon B."/>
            <person name="Goodwin S."/>
            <person name="Spatafora J."/>
            <person name="Crous P."/>
            <person name="Grigoriev I."/>
        </authorList>
    </citation>
    <scope>NUCLEOTIDE SEQUENCE</scope>
    <source>
        <strain evidence="5">CBS 262.69</strain>
    </source>
</reference>
<feature type="region of interest" description="Disordered" evidence="3">
    <location>
        <begin position="1"/>
        <end position="55"/>
    </location>
</feature>
<dbReference type="InterPro" id="IPR000467">
    <property type="entry name" value="G_patch_dom"/>
</dbReference>
<evidence type="ECO:0000256" key="2">
    <source>
        <dbReference type="SAM" id="Coils"/>
    </source>
</evidence>
<evidence type="ECO:0000256" key="1">
    <source>
        <dbReference type="ARBA" id="ARBA00010900"/>
    </source>
</evidence>
<dbReference type="EMBL" id="ML996687">
    <property type="protein sequence ID" value="KAF2405279.1"/>
    <property type="molecule type" value="Genomic_DNA"/>
</dbReference>
<keyword evidence="2" id="KW-0175">Coiled coil</keyword>
<feature type="region of interest" description="Disordered" evidence="3">
    <location>
        <begin position="67"/>
        <end position="133"/>
    </location>
</feature>
<gene>
    <name evidence="5" type="ORF">EJ06DRAFT_525807</name>
</gene>
<sequence>MERHSFKRKSDAEDNGSRKTPKTSGSSSSKPKMSFAERMMAKMGHKEGQGLGRSGEGIVAPIEVKLRPQGAGLGAVKEMTEQAKLEKKRVAKARGEEVDDSSEEERKARRKRKAAAKAGGGGGGASTPGYGRQKTKIKTAAEVEKEGLVVPNVLKSLIDATGKERKLLTSTAGLLSTMTPTMETEAEKLAKRARRELTAYSEAWDELKEREKFIDAEIEQLQRELEEEEKDLDLMRGVVAAVEGLDLARQSSTVLSEQWEAVTSRLEAIQTEHGSAISQLALSDVAVAAIKPLFKQEMQDWEPLDDPGLVAPYLQRLRPILGLDTAQDTVNADDLDSSRRRKSTSAYESLIYTIWLPKVRTAITNDWNPHHWSMLLSLLEIWKPLLPPFILYNIINNLVEQKLASTLSSWNPRKSLKTTAPAPLPHIWLFPWLPYLDARHTDPSSSTGLLADVKRKFRLVLDTWDLSRGPVPGLAEWRSVLGTSLDDALIRHLLPRLAQVLAVEFEVYPPEQVTEPLERVLAWRDYFQPRVMGRLLVAEFFPKWMATLHAWLTDTPNYEEVGMWFSWWKEQIPAEINAVPQVNDMWDKGLGMMNLALDLGERAKSELPPPMAGPPRPVVPAKEEPVPEPKKKVAVEEETTFRDVVEAWCEEQSLLLIPLRKAHEITGRPLFRVTASATGKGGVVVYLKGDVVWAQRRNDKSAFEPIGLGEGLVGRAEGK</sequence>
<dbReference type="GO" id="GO:0071008">
    <property type="term" value="C:U2-type post-mRNA release spliceosomal complex"/>
    <property type="evidence" value="ECO:0007669"/>
    <property type="project" value="TreeGrafter"/>
</dbReference>
<evidence type="ECO:0000256" key="3">
    <source>
        <dbReference type="SAM" id="MobiDB-lite"/>
    </source>
</evidence>
<dbReference type="InterPro" id="IPR022783">
    <property type="entry name" value="GCFC_dom"/>
</dbReference>
<protein>
    <submittedName>
        <fullName evidence="5">TFP11-domain-containing protein</fullName>
    </submittedName>
</protein>
<dbReference type="InterPro" id="IPR045211">
    <property type="entry name" value="TFP11/STIP/Ntr1"/>
</dbReference>
<dbReference type="OrthoDB" id="4822at2759"/>
<dbReference type="GO" id="GO:0003676">
    <property type="term" value="F:nucleic acid binding"/>
    <property type="evidence" value="ECO:0007669"/>
    <property type="project" value="InterPro"/>
</dbReference>
<dbReference type="Pfam" id="PF01585">
    <property type="entry name" value="G-patch"/>
    <property type="match status" value="1"/>
</dbReference>
<evidence type="ECO:0000259" key="4">
    <source>
        <dbReference type="PROSITE" id="PS50174"/>
    </source>
</evidence>
<evidence type="ECO:0000313" key="5">
    <source>
        <dbReference type="EMBL" id="KAF2405279.1"/>
    </source>
</evidence>
<keyword evidence="6" id="KW-1185">Reference proteome</keyword>
<dbReference type="Proteomes" id="UP000799640">
    <property type="component" value="Unassembled WGS sequence"/>
</dbReference>
<dbReference type="PANTHER" id="PTHR23329:SF1">
    <property type="entry name" value="TUFTELIN-INTERACTING PROTEIN 11"/>
    <property type="match status" value="1"/>
</dbReference>
<proteinExistence type="inferred from homology"/>
<feature type="coiled-coil region" evidence="2">
    <location>
        <begin position="183"/>
        <end position="238"/>
    </location>
</feature>
<feature type="region of interest" description="Disordered" evidence="3">
    <location>
        <begin position="605"/>
        <end position="625"/>
    </location>
</feature>
<comment type="similarity">
    <text evidence="1">Belongs to the TFP11/STIP family.</text>
</comment>
<feature type="compositionally biased region" description="Basic and acidic residues" evidence="3">
    <location>
        <begin position="1"/>
        <end position="17"/>
    </location>
</feature>
<organism evidence="5 6">
    <name type="scientific">Trichodelitschia bisporula</name>
    <dbReference type="NCBI Taxonomy" id="703511"/>
    <lineage>
        <taxon>Eukaryota</taxon>
        <taxon>Fungi</taxon>
        <taxon>Dikarya</taxon>
        <taxon>Ascomycota</taxon>
        <taxon>Pezizomycotina</taxon>
        <taxon>Dothideomycetes</taxon>
        <taxon>Dothideomycetes incertae sedis</taxon>
        <taxon>Phaeotrichales</taxon>
        <taxon>Phaeotrichaceae</taxon>
        <taxon>Trichodelitschia</taxon>
    </lineage>
</organism>
<feature type="domain" description="G-patch" evidence="4">
    <location>
        <begin position="32"/>
        <end position="78"/>
    </location>
</feature>
<feature type="compositionally biased region" description="Pro residues" evidence="3">
    <location>
        <begin position="607"/>
        <end position="618"/>
    </location>
</feature>
<dbReference type="PROSITE" id="PS50174">
    <property type="entry name" value="G_PATCH"/>
    <property type="match status" value="1"/>
</dbReference>
<dbReference type="Pfam" id="PF07842">
    <property type="entry name" value="GCFC"/>
    <property type="match status" value="1"/>
</dbReference>
<dbReference type="PANTHER" id="PTHR23329">
    <property type="entry name" value="TUFTELIN-INTERACTING PROTEIN 11-RELATED"/>
    <property type="match status" value="1"/>
</dbReference>
<dbReference type="SMART" id="SM00443">
    <property type="entry name" value="G_patch"/>
    <property type="match status" value="1"/>
</dbReference>
<name>A0A6G1IB34_9PEZI</name>